<dbReference type="OrthoDB" id="2570531at2"/>
<proteinExistence type="predicted"/>
<accession>A0A0D8B959</accession>
<dbReference type="Proteomes" id="UP000032545">
    <property type="component" value="Unassembled WGS sequence"/>
</dbReference>
<reference evidence="1 2" key="2">
    <citation type="journal article" date="2016" name="Genome Announc.">
        <title>Permanent Draft Genome Sequences for Two Variants of Frankia sp. Strain CpI1, the First Frankia Strain Isolated from Root Nodules of Comptonia peregrina.</title>
        <authorList>
            <person name="Oshone R."/>
            <person name="Hurst S.G.IV."/>
            <person name="Abebe-Akele F."/>
            <person name="Simpson S."/>
            <person name="Morris K."/>
            <person name="Thomas W.K."/>
            <person name="Tisa L.S."/>
        </authorList>
    </citation>
    <scope>NUCLEOTIDE SEQUENCE [LARGE SCALE GENOMIC DNA]</scope>
    <source>
        <strain evidence="2">CpI1-S</strain>
    </source>
</reference>
<dbReference type="RefSeq" id="WP_052681535.1">
    <property type="nucleotide sequence ID" value="NZ_JYFN01000079.1"/>
</dbReference>
<dbReference type="EMBL" id="JYFN01000079">
    <property type="protein sequence ID" value="KJE19917.1"/>
    <property type="molecule type" value="Genomic_DNA"/>
</dbReference>
<keyword evidence="2" id="KW-1185">Reference proteome</keyword>
<organism evidence="1 2">
    <name type="scientific">Frankia torreyi</name>
    <dbReference type="NCBI Taxonomy" id="1856"/>
    <lineage>
        <taxon>Bacteria</taxon>
        <taxon>Bacillati</taxon>
        <taxon>Actinomycetota</taxon>
        <taxon>Actinomycetes</taxon>
        <taxon>Frankiales</taxon>
        <taxon>Frankiaceae</taxon>
        <taxon>Frankia</taxon>
    </lineage>
</organism>
<evidence type="ECO:0000313" key="1">
    <source>
        <dbReference type="EMBL" id="KJE19917.1"/>
    </source>
</evidence>
<gene>
    <name evidence="1" type="ORF">FF36_05814</name>
</gene>
<name>A0A0D8B959_9ACTN</name>
<reference evidence="2" key="1">
    <citation type="submission" date="2015-02" db="EMBL/GenBank/DDBJ databases">
        <title>Draft Genome of Frankia sp. CpI1-S.</title>
        <authorList>
            <person name="Oshone R.T."/>
            <person name="Ngom M."/>
            <person name="Ghodhbane-Gtari F."/>
            <person name="Gtari M."/>
            <person name="Morris K."/>
            <person name="Thomas K."/>
            <person name="Sen A."/>
            <person name="Tisa L.S."/>
        </authorList>
    </citation>
    <scope>NUCLEOTIDE SEQUENCE [LARGE SCALE GENOMIC DNA]</scope>
    <source>
        <strain evidence="2">CpI1-S</strain>
    </source>
</reference>
<evidence type="ECO:0000313" key="2">
    <source>
        <dbReference type="Proteomes" id="UP000032545"/>
    </source>
</evidence>
<sequence length="102" mass="10772">MGGRLLIDGPVVRVVDWARPAAACWVDAAFMVIRLVGAGHEPADAGQWATGLACWTVAPDALTAFACYVTCLWTVRAAQGGGSAAAWRAQVARRYAADRQGR</sequence>
<comment type="caution">
    <text evidence="1">The sequence shown here is derived from an EMBL/GenBank/DDBJ whole genome shotgun (WGS) entry which is preliminary data.</text>
</comment>
<dbReference type="PATRIC" id="fig|1502723.3.peg.6443"/>
<dbReference type="AlphaFoldDB" id="A0A0D8B959"/>
<protein>
    <submittedName>
        <fullName evidence="1">Uncharacterized protein</fullName>
    </submittedName>
</protein>